<accession>A0ABP1RVH5</accession>
<organism evidence="1 2">
    <name type="scientific">Orchesella dallaii</name>
    <dbReference type="NCBI Taxonomy" id="48710"/>
    <lineage>
        <taxon>Eukaryota</taxon>
        <taxon>Metazoa</taxon>
        <taxon>Ecdysozoa</taxon>
        <taxon>Arthropoda</taxon>
        <taxon>Hexapoda</taxon>
        <taxon>Collembola</taxon>
        <taxon>Entomobryomorpha</taxon>
        <taxon>Entomobryoidea</taxon>
        <taxon>Orchesellidae</taxon>
        <taxon>Orchesellinae</taxon>
        <taxon>Orchesella</taxon>
    </lineage>
</organism>
<dbReference type="EMBL" id="CAXLJM020000112">
    <property type="protein sequence ID" value="CAL8136852.1"/>
    <property type="molecule type" value="Genomic_DNA"/>
</dbReference>
<reference evidence="1 2" key="1">
    <citation type="submission" date="2024-08" db="EMBL/GenBank/DDBJ databases">
        <authorList>
            <person name="Cucini C."/>
            <person name="Frati F."/>
        </authorList>
    </citation>
    <scope>NUCLEOTIDE SEQUENCE [LARGE SCALE GENOMIC DNA]</scope>
</reference>
<evidence type="ECO:0000313" key="1">
    <source>
        <dbReference type="EMBL" id="CAL8136852.1"/>
    </source>
</evidence>
<keyword evidence="2" id="KW-1185">Reference proteome</keyword>
<sequence length="162" mass="17799">MSSVTTIDSVTTSTSSGFPFFFKQQTVRTLTNAHTFTTNSTSAEGEEFVSQETREFSVSQKIEIPPCTRYEIDSFVKMQENFPIEYVLYTYVSGTYGGELLTAQELKSKLNSLEYVSDHDEYTVIAKSSNTLKANFGVEAVIDGTGASIEGCMQQGGNGTEL</sequence>
<dbReference type="Proteomes" id="UP001642540">
    <property type="component" value="Unassembled WGS sequence"/>
</dbReference>
<name>A0ABP1RVH5_9HEXA</name>
<gene>
    <name evidence="1" type="ORF">ODALV1_LOCUS26644</name>
</gene>
<comment type="caution">
    <text evidence="1">The sequence shown here is derived from an EMBL/GenBank/DDBJ whole genome shotgun (WGS) entry which is preliminary data.</text>
</comment>
<evidence type="ECO:0000313" key="2">
    <source>
        <dbReference type="Proteomes" id="UP001642540"/>
    </source>
</evidence>
<protein>
    <submittedName>
        <fullName evidence="1">Uncharacterized protein</fullName>
    </submittedName>
</protein>
<dbReference type="SUPFAM" id="SSF56973">
    <property type="entry name" value="Aerolisin/ETX pore-forming domain"/>
    <property type="match status" value="1"/>
</dbReference>
<proteinExistence type="predicted"/>
<dbReference type="Gene3D" id="2.170.15.10">
    <property type="entry name" value="Proaerolysin, chain A, domain 3"/>
    <property type="match status" value="1"/>
</dbReference>